<proteinExistence type="predicted"/>
<reference evidence="2" key="1">
    <citation type="journal article" date="2019" name="MBio">
        <title>Virus Genomes from Deep Sea Sediments Expand the Ocean Megavirome and Support Independent Origins of Viral Gigantism.</title>
        <authorList>
            <person name="Backstrom D."/>
            <person name="Yutin N."/>
            <person name="Jorgensen S.L."/>
            <person name="Dharamshi J."/>
            <person name="Homa F."/>
            <person name="Zaremba-Niedwiedzka K."/>
            <person name="Spang A."/>
            <person name="Wolf Y.I."/>
            <person name="Koonin E.V."/>
            <person name="Ettema T.J."/>
        </authorList>
    </citation>
    <scope>NUCLEOTIDE SEQUENCE</scope>
</reference>
<dbReference type="EMBL" id="MK500579">
    <property type="protein sequence ID" value="QBK92655.1"/>
    <property type="molecule type" value="Genomic_DNA"/>
</dbReference>
<keyword evidence="1" id="KW-1133">Transmembrane helix</keyword>
<protein>
    <submittedName>
        <fullName evidence="2">Uncharacterized protein</fullName>
    </submittedName>
</protein>
<sequence length="123" mass="14432">MNRRSNRKRGNGRKQENNELEKHKIVCDILFVYYMLMTFSLMLIPNLSNNFSSLNMLKIGFNITFWLMIIPSVPKNSMFFIIYVLCGMNIILIGEYNNIIVTMIIINFFVSIAKDVCLYMNIT</sequence>
<feature type="transmembrane region" description="Helical" evidence="1">
    <location>
        <begin position="99"/>
        <end position="122"/>
    </location>
</feature>
<feature type="transmembrane region" description="Helical" evidence="1">
    <location>
        <begin position="25"/>
        <end position="45"/>
    </location>
</feature>
<keyword evidence="1" id="KW-0472">Membrane</keyword>
<gene>
    <name evidence="2" type="ORF">LCPAC401_02930</name>
</gene>
<organism evidence="2">
    <name type="scientific">Pithovirus LCPAC401</name>
    <dbReference type="NCBI Taxonomy" id="2506595"/>
    <lineage>
        <taxon>Viruses</taxon>
        <taxon>Pithoviruses</taxon>
    </lineage>
</organism>
<evidence type="ECO:0000256" key="1">
    <source>
        <dbReference type="SAM" id="Phobius"/>
    </source>
</evidence>
<evidence type="ECO:0000313" key="2">
    <source>
        <dbReference type="EMBL" id="QBK92655.1"/>
    </source>
</evidence>
<keyword evidence="1" id="KW-0812">Transmembrane</keyword>
<accession>A0A481ZB27</accession>
<name>A0A481ZB27_9VIRU</name>